<feature type="transmembrane region" description="Helical" evidence="1">
    <location>
        <begin position="51"/>
        <end position="79"/>
    </location>
</feature>
<evidence type="ECO:0000313" key="3">
    <source>
        <dbReference type="Proteomes" id="UP000019265"/>
    </source>
</evidence>
<dbReference type="EMBL" id="CP006934">
    <property type="protein sequence ID" value="AHI53787.1"/>
    <property type="molecule type" value="Genomic_DNA"/>
</dbReference>
<feature type="transmembrane region" description="Helical" evidence="1">
    <location>
        <begin position="515"/>
        <end position="539"/>
    </location>
</feature>
<dbReference type="PATRIC" id="fig|1276257.3.peg.386"/>
<accession>W6A9T3</accession>
<proteinExistence type="predicted"/>
<keyword evidence="1" id="KW-0472">Membrane</keyword>
<keyword evidence="1" id="KW-0812">Transmembrane</keyword>
<protein>
    <submittedName>
        <fullName evidence="2">Uncharacterized protein</fullName>
    </submittedName>
</protein>
<keyword evidence="3" id="KW-1185">Reference proteome</keyword>
<feature type="transmembrane region" description="Helical" evidence="1">
    <location>
        <begin position="20"/>
        <end position="39"/>
    </location>
</feature>
<dbReference type="KEGG" id="ssab:SSABA_v1c03780"/>
<name>W6A9T3_9MOLU</name>
<dbReference type="STRING" id="1276257.SSABA_v1c03780"/>
<feature type="transmembrane region" description="Helical" evidence="1">
    <location>
        <begin position="175"/>
        <end position="193"/>
    </location>
</feature>
<evidence type="ECO:0000256" key="1">
    <source>
        <dbReference type="SAM" id="Phobius"/>
    </source>
</evidence>
<dbReference type="RefSeq" id="WP_025250924.1">
    <property type="nucleotide sequence ID" value="NZ_CP006934.1"/>
</dbReference>
<evidence type="ECO:0000313" key="2">
    <source>
        <dbReference type="EMBL" id="AHI53787.1"/>
    </source>
</evidence>
<dbReference type="HOGENOM" id="CLU_499573_0_0_14"/>
<reference evidence="2 3" key="1">
    <citation type="journal article" date="2014" name="Genome Biol. Evol.">
        <title>Molecular evolution of the substrate utilization strategies and putative virulence factors in mosquito-associated Spiroplasma species.</title>
        <authorList>
            <person name="Chang T.H."/>
            <person name="Lo W.S."/>
            <person name="Ku C."/>
            <person name="Chen L.L."/>
            <person name="Kuo C.H."/>
        </authorList>
    </citation>
    <scope>NUCLEOTIDE SEQUENCE [LARGE SCALE GENOMIC DNA]</scope>
    <source>
        <strain evidence="2">Ar-1343</strain>
    </source>
</reference>
<dbReference type="AlphaFoldDB" id="W6A9T3"/>
<dbReference type="OrthoDB" id="9773249at2"/>
<organism evidence="2 3">
    <name type="scientific">Spiroplasma sabaudiense Ar-1343</name>
    <dbReference type="NCBI Taxonomy" id="1276257"/>
    <lineage>
        <taxon>Bacteria</taxon>
        <taxon>Bacillati</taxon>
        <taxon>Mycoplasmatota</taxon>
        <taxon>Mollicutes</taxon>
        <taxon>Entomoplasmatales</taxon>
        <taxon>Spiroplasmataceae</taxon>
        <taxon>Spiroplasma</taxon>
    </lineage>
</organism>
<dbReference type="Proteomes" id="UP000019265">
    <property type="component" value="Chromosome"/>
</dbReference>
<gene>
    <name evidence="2" type="ORF">SSABA_v1c03780</name>
</gene>
<keyword evidence="1" id="KW-1133">Transmembrane helix</keyword>
<feature type="transmembrane region" description="Helical" evidence="1">
    <location>
        <begin position="147"/>
        <end position="168"/>
    </location>
</feature>
<sequence length="545" mass="63163">MKNSLVCGFLNLKILMAKKAIVLMTALLIIVNLLFDIFQGLLFTESIGGTLFVYIIIFKSSALSLLFGVQMIFLFNYFFKKQKSEGIFDIEIRNGWKPKEQFLMRSLLIGAYILTILLINVFISLITTTIISLSYNVSFHFSSQQIMGSHLFILFFILIFFAITNLVIGLFSETAAIIISTLLAVGFLLTPIVDSTTQNLKMRQTFSQEIDINSKFGKIKNISDSLKKNYQSNDQTKNFIGDFEEFIRISKENSIQGFEYLKLENGTIKDVVELLPKTNSLKIVFEDIEKILMLNESEDIISSLPFILGNDFSNYTNVSSLVQKNVNYVIKQSQNEVTKLYLSPIVEQLNHFEYLTSKKLTFSGTDKQIFTRGTNTFEQNKFRNDVKLMYEDHFQVASVNLVFIEMLTLSINGHNIFTSISEIEDNFIAKSLWDYFYFYNNLMYGANFSYQTLYDSNLFAIQVANSSQFKIKDGKADYLQWYKEQEDYFDKKYKNLEKNKTTFDVIKFEEKNYSYIFWIQSLIILGFTIVINFAAFIIFKKNILI</sequence>
<feature type="transmembrane region" description="Helical" evidence="1">
    <location>
        <begin position="107"/>
        <end position="135"/>
    </location>
</feature>